<name>A0A6J4I400_9SPHI</name>
<dbReference type="PANTHER" id="PTHR30373">
    <property type="entry name" value="UPF0603 PROTEIN YGCG"/>
    <property type="match status" value="1"/>
</dbReference>
<accession>A0A6J4I400</accession>
<gene>
    <name evidence="2" type="ORF">AVDCRST_MAG56-1595</name>
</gene>
<feature type="domain" description="TPM" evidence="1">
    <location>
        <begin position="29"/>
        <end position="144"/>
    </location>
</feature>
<proteinExistence type="predicted"/>
<dbReference type="AlphaFoldDB" id="A0A6J4I400"/>
<reference evidence="2" key="1">
    <citation type="submission" date="2020-02" db="EMBL/GenBank/DDBJ databases">
        <authorList>
            <person name="Meier V. D."/>
        </authorList>
    </citation>
    <scope>NUCLEOTIDE SEQUENCE</scope>
    <source>
        <strain evidence="2">AVDCRST_MAG56</strain>
    </source>
</reference>
<dbReference type="EMBL" id="CADCTQ010000127">
    <property type="protein sequence ID" value="CAA9239784.1"/>
    <property type="molecule type" value="Genomic_DNA"/>
</dbReference>
<evidence type="ECO:0000259" key="1">
    <source>
        <dbReference type="Pfam" id="PF04536"/>
    </source>
</evidence>
<sequence>MNGSENAFTLFFQAPPFSNSITPVAELSFTEGQKEQIVGAIREAEKNTSGEVKVHIESKCSAPQVMDRAKEVFFKLGLDKTKLRNGVLFYVALDDHKFAVLGDAGIDAVVPANFWDSTKEMLREYFRAGKITEGLCAGIAMAGQQLKSHFPYASDDVNELPDDISFH</sequence>
<protein>
    <recommendedName>
        <fullName evidence="1">TPM domain-containing protein</fullName>
    </recommendedName>
</protein>
<organism evidence="2">
    <name type="scientific">uncultured Cytophagales bacterium</name>
    <dbReference type="NCBI Taxonomy" id="158755"/>
    <lineage>
        <taxon>Bacteria</taxon>
        <taxon>Pseudomonadati</taxon>
        <taxon>Bacteroidota</taxon>
        <taxon>Sphingobacteriia</taxon>
        <taxon>Sphingobacteriales</taxon>
        <taxon>environmental samples</taxon>
    </lineage>
</organism>
<dbReference type="PANTHER" id="PTHR30373:SF8">
    <property type="entry name" value="BLL7265 PROTEIN"/>
    <property type="match status" value="1"/>
</dbReference>
<evidence type="ECO:0000313" key="2">
    <source>
        <dbReference type="EMBL" id="CAA9239784.1"/>
    </source>
</evidence>
<dbReference type="Gene3D" id="3.10.310.50">
    <property type="match status" value="1"/>
</dbReference>
<dbReference type="Pfam" id="PF04536">
    <property type="entry name" value="TPM_phosphatase"/>
    <property type="match status" value="1"/>
</dbReference>
<dbReference type="InterPro" id="IPR007621">
    <property type="entry name" value="TPM_dom"/>
</dbReference>